<proteinExistence type="predicted"/>
<dbReference type="RefSeq" id="XP_028877456.1">
    <property type="nucleotide sequence ID" value="XM_029031258.1"/>
</dbReference>
<name>A0A1X0NH39_9TRYP</name>
<protein>
    <recommendedName>
        <fullName evidence="5">Mucin-associated surface protein (MASP)</fullName>
    </recommendedName>
</protein>
<accession>A0A1X0NH39</accession>
<feature type="compositionally biased region" description="Polar residues" evidence="1">
    <location>
        <begin position="200"/>
        <end position="210"/>
    </location>
</feature>
<feature type="region of interest" description="Disordered" evidence="1">
    <location>
        <begin position="129"/>
        <end position="381"/>
    </location>
</feature>
<evidence type="ECO:0008006" key="5">
    <source>
        <dbReference type="Google" id="ProtNLM"/>
    </source>
</evidence>
<dbReference type="EMBL" id="NBCO01000073">
    <property type="protein sequence ID" value="ORC83390.1"/>
    <property type="molecule type" value="Genomic_DNA"/>
</dbReference>
<feature type="compositionally biased region" description="Low complexity" evidence="1">
    <location>
        <begin position="325"/>
        <end position="365"/>
    </location>
</feature>
<sequence length="401" mass="42015">MMMIMCRVMCVLAVVLCCACGYTMADPATTVNAGQPKAVMAIVDPFDFDFPYFRGPQKGEQTPAGSGNGELEDDRNDEVMTDHLTIEERERISTQRGESVGVAHGEDLHEGISAGGVEGPDIKLEVAAGKKHNQGDELSTGGDGKSDGRSGTEQLGSSSSKEVVGLQNEKGELGSLTKGTPEVRPATATPAPVTSPTDPNPTLQTATPSQHGDRLPLPDPQRDNNVQKFENEEGPLEKTQISTDVSHSGNEPNTASSGNSLKPNNAGQEQENEKTQSSQTENGTQRTNDADNSSTQHQEDPGTEPTHPSAPSHTNGAASGGNSGETLTNNSASTNSETSTTASNDEESTTTTTTTTTTTFPPELTNNKKGDADSSSSSISSSVWVRVPLLIVVTLACILVC</sequence>
<feature type="compositionally biased region" description="Low complexity" evidence="1">
    <location>
        <begin position="180"/>
        <end position="197"/>
    </location>
</feature>
<dbReference type="AlphaFoldDB" id="A0A1X0NH39"/>
<keyword evidence="4" id="KW-1185">Reference proteome</keyword>
<feature type="region of interest" description="Disordered" evidence="1">
    <location>
        <begin position="54"/>
        <end position="76"/>
    </location>
</feature>
<comment type="caution">
    <text evidence="3">The sequence shown here is derived from an EMBL/GenBank/DDBJ whole genome shotgun (WGS) entry which is preliminary data.</text>
</comment>
<evidence type="ECO:0000256" key="1">
    <source>
        <dbReference type="SAM" id="MobiDB-lite"/>
    </source>
</evidence>
<dbReference type="VEuPathDB" id="TriTrypDB:TM35_000731140"/>
<dbReference type="GeneID" id="39991038"/>
<feature type="compositionally biased region" description="Polar residues" evidence="1">
    <location>
        <begin position="239"/>
        <end position="296"/>
    </location>
</feature>
<feature type="compositionally biased region" description="Polar residues" evidence="1">
    <location>
        <begin position="151"/>
        <end position="161"/>
    </location>
</feature>
<gene>
    <name evidence="3" type="ORF">TM35_000731140</name>
</gene>
<keyword evidence="2" id="KW-0732">Signal</keyword>
<evidence type="ECO:0000256" key="2">
    <source>
        <dbReference type="SAM" id="SignalP"/>
    </source>
</evidence>
<dbReference type="Proteomes" id="UP000192257">
    <property type="component" value="Unassembled WGS sequence"/>
</dbReference>
<feature type="compositionally biased region" description="Basic and acidic residues" evidence="1">
    <location>
        <begin position="211"/>
        <end position="222"/>
    </location>
</feature>
<feature type="signal peptide" evidence="2">
    <location>
        <begin position="1"/>
        <end position="25"/>
    </location>
</feature>
<feature type="chain" id="PRO_5013275832" description="Mucin-associated surface protein (MASP)" evidence="2">
    <location>
        <begin position="26"/>
        <end position="401"/>
    </location>
</feature>
<organism evidence="3 4">
    <name type="scientific">Trypanosoma theileri</name>
    <dbReference type="NCBI Taxonomy" id="67003"/>
    <lineage>
        <taxon>Eukaryota</taxon>
        <taxon>Discoba</taxon>
        <taxon>Euglenozoa</taxon>
        <taxon>Kinetoplastea</taxon>
        <taxon>Metakinetoplastina</taxon>
        <taxon>Trypanosomatida</taxon>
        <taxon>Trypanosomatidae</taxon>
        <taxon>Trypanosoma</taxon>
    </lineage>
</organism>
<evidence type="ECO:0000313" key="4">
    <source>
        <dbReference type="Proteomes" id="UP000192257"/>
    </source>
</evidence>
<evidence type="ECO:0000313" key="3">
    <source>
        <dbReference type="EMBL" id="ORC83390.1"/>
    </source>
</evidence>
<reference evidence="3 4" key="1">
    <citation type="submission" date="2017-03" db="EMBL/GenBank/DDBJ databases">
        <title>An alternative strategy for trypanosome survival in the mammalian bloodstream revealed through genome and transcriptome analysis of the ubiquitous bovine parasite Trypanosoma (Megatrypanum) theileri.</title>
        <authorList>
            <person name="Kelly S."/>
            <person name="Ivens A."/>
            <person name="Mott A."/>
            <person name="O'Neill E."/>
            <person name="Emms D."/>
            <person name="Macleod O."/>
            <person name="Voorheis P."/>
            <person name="Matthews J."/>
            <person name="Matthews K."/>
            <person name="Carrington M."/>
        </authorList>
    </citation>
    <scope>NUCLEOTIDE SEQUENCE [LARGE SCALE GENOMIC DNA]</scope>
    <source>
        <strain evidence="3">Edinburgh</strain>
    </source>
</reference>